<name>A0A1K0JGU8_CUPNE</name>
<organism evidence="1">
    <name type="scientific">Cupriavidus necator</name>
    <name type="common">Alcaligenes eutrophus</name>
    <name type="synonym">Ralstonia eutropha</name>
    <dbReference type="NCBI Taxonomy" id="106590"/>
    <lineage>
        <taxon>Bacteria</taxon>
        <taxon>Pseudomonadati</taxon>
        <taxon>Pseudomonadota</taxon>
        <taxon>Betaproteobacteria</taxon>
        <taxon>Burkholderiales</taxon>
        <taxon>Burkholderiaceae</taxon>
        <taxon>Cupriavidus</taxon>
    </lineage>
</organism>
<dbReference type="InterPro" id="IPR036610">
    <property type="entry name" value="PEBP-like_sf"/>
</dbReference>
<dbReference type="EMBL" id="FMSH01000409">
    <property type="protein sequence ID" value="SCU87168.1"/>
    <property type="molecule type" value="Genomic_DNA"/>
</dbReference>
<evidence type="ECO:0000313" key="1">
    <source>
        <dbReference type="EMBL" id="SCU87168.1"/>
    </source>
</evidence>
<accession>A0A1K0JGU8</accession>
<reference evidence="1" key="1">
    <citation type="submission" date="2016-09" db="EMBL/GenBank/DDBJ databases">
        <authorList>
            <person name="Capua I."/>
            <person name="De Benedictis P."/>
            <person name="Joannis T."/>
            <person name="Lombin L.H."/>
            <person name="Cattoli G."/>
        </authorList>
    </citation>
    <scope>NUCLEOTIDE SEQUENCE</scope>
    <source>
        <strain evidence="1">B9</strain>
    </source>
</reference>
<gene>
    <name evidence="1" type="ORF">CNECB9_4670001</name>
</gene>
<protein>
    <submittedName>
        <fullName evidence="1">Uncharacterized protein</fullName>
    </submittedName>
</protein>
<sequence length="30" mass="3441">MPDKEALERAMRGHILATAELIGTYQKLQR</sequence>
<proteinExistence type="predicted"/>
<dbReference type="AlphaFoldDB" id="A0A1K0JGU8"/>
<dbReference type="Gene3D" id="3.90.280.10">
    <property type="entry name" value="PEBP-like"/>
    <property type="match status" value="1"/>
</dbReference>